<protein>
    <submittedName>
        <fullName evidence="1">Uncharacterized protein</fullName>
    </submittedName>
</protein>
<dbReference type="AlphaFoldDB" id="R0JN74"/>
<evidence type="ECO:0000313" key="2">
    <source>
        <dbReference type="Proteomes" id="UP000296049"/>
    </source>
</evidence>
<dbReference type="Proteomes" id="UP000296049">
    <property type="component" value="Unassembled WGS sequence"/>
</dbReference>
<keyword evidence="2" id="KW-1185">Reference proteome</keyword>
<dbReference type="EMBL" id="KB743435">
    <property type="protein sequence ID" value="EOA98780.1"/>
    <property type="molecule type" value="Genomic_DNA"/>
</dbReference>
<accession>R0JN74</accession>
<gene>
    <name evidence="1" type="ORF">Anapl_02941</name>
</gene>
<name>R0JN74_ANAPL</name>
<reference evidence="2" key="1">
    <citation type="journal article" date="2013" name="Nat. Genet.">
        <title>The duck genome and transcriptome provide insight into an avian influenza virus reservoir species.</title>
        <authorList>
            <person name="Huang Y."/>
            <person name="Li Y."/>
            <person name="Burt D.W."/>
            <person name="Chen H."/>
            <person name="Zhang Y."/>
            <person name="Qian W."/>
            <person name="Kim H."/>
            <person name="Gan S."/>
            <person name="Zhao Y."/>
            <person name="Li J."/>
            <person name="Yi K."/>
            <person name="Feng H."/>
            <person name="Zhu P."/>
            <person name="Li B."/>
            <person name="Liu Q."/>
            <person name="Fairley S."/>
            <person name="Magor K.E."/>
            <person name="Du Z."/>
            <person name="Hu X."/>
            <person name="Goodman L."/>
            <person name="Tafer H."/>
            <person name="Vignal A."/>
            <person name="Lee T."/>
            <person name="Kim K.W."/>
            <person name="Sheng Z."/>
            <person name="An Y."/>
            <person name="Searle S."/>
            <person name="Herrero J."/>
            <person name="Groenen M.A."/>
            <person name="Crooijmans R.P."/>
            <person name="Faraut T."/>
            <person name="Cai Q."/>
            <person name="Webster R.G."/>
            <person name="Aldridge J.R."/>
            <person name="Warren W.C."/>
            <person name="Bartschat S."/>
            <person name="Kehr S."/>
            <person name="Marz M."/>
            <person name="Stadler P.F."/>
            <person name="Smith J."/>
            <person name="Kraus R.H."/>
            <person name="Zhao Y."/>
            <person name="Ren L."/>
            <person name="Fei J."/>
            <person name="Morisson M."/>
            <person name="Kaiser P."/>
            <person name="Griffin D.K."/>
            <person name="Rao M."/>
            <person name="Pitel F."/>
            <person name="Wang J."/>
            <person name="Li N."/>
        </authorList>
    </citation>
    <scope>NUCLEOTIDE SEQUENCE [LARGE SCALE GENOMIC DNA]</scope>
</reference>
<organism evidence="1 2">
    <name type="scientific">Anas platyrhynchos</name>
    <name type="common">Mallard</name>
    <name type="synonym">Anas boschas</name>
    <dbReference type="NCBI Taxonomy" id="8839"/>
    <lineage>
        <taxon>Eukaryota</taxon>
        <taxon>Metazoa</taxon>
        <taxon>Chordata</taxon>
        <taxon>Craniata</taxon>
        <taxon>Vertebrata</taxon>
        <taxon>Euteleostomi</taxon>
        <taxon>Archelosauria</taxon>
        <taxon>Archosauria</taxon>
        <taxon>Dinosauria</taxon>
        <taxon>Saurischia</taxon>
        <taxon>Theropoda</taxon>
        <taxon>Coelurosauria</taxon>
        <taxon>Aves</taxon>
        <taxon>Neognathae</taxon>
        <taxon>Galloanserae</taxon>
        <taxon>Anseriformes</taxon>
        <taxon>Anatidae</taxon>
        <taxon>Anatinae</taxon>
        <taxon>Anas</taxon>
    </lineage>
</organism>
<sequence>MVPNTSRKAQVLAVAEQLPGKESADHRASSFSTQDEDVTVQYRYGRLRPLHTEPFEQQQLGTALEGVWLCGFQICWPQLSLCSSKGVKLLRYIFRNSSSSQRKCAAIDLLLLLLAIEAVKPFQAGLNCASISPPPKTNQTLFKAQTLHRRLKPTL</sequence>
<evidence type="ECO:0000313" key="1">
    <source>
        <dbReference type="EMBL" id="EOA98780.1"/>
    </source>
</evidence>
<proteinExistence type="predicted"/>